<dbReference type="InterPro" id="IPR056443">
    <property type="entry name" value="AEP_C962R"/>
</dbReference>
<keyword evidence="3" id="KW-0067">ATP-binding</keyword>
<keyword evidence="1" id="KW-0547">Nucleotide-binding</keyword>
<dbReference type="GO" id="GO:0005524">
    <property type="term" value="F:ATP binding"/>
    <property type="evidence" value="ECO:0007669"/>
    <property type="project" value="UniProtKB-KW"/>
</dbReference>
<dbReference type="InterPro" id="IPR014819">
    <property type="entry name" value="PriCT_2"/>
</dbReference>
<dbReference type="SUPFAM" id="SSF52540">
    <property type="entry name" value="P-loop containing nucleoside triphosphate hydrolases"/>
    <property type="match status" value="1"/>
</dbReference>
<sequence>MAQGMTLQKFLDNHKADGVWTHTSLKGGKYFIPDDHKDQFYELYVESIRDQEKQYIVEKSSEIGPLRVDFDFIYGTDITKHMHTRMQVLDFVKAYMNEVQTYLMIPETTDVYIMEKRKPTLDTKKNKMKSGIHIVVPSVCTHKFVEQRVRRNLLKNMGTYFPSLPVTETWDKIYDEQVVNRSVPWTLYGSRKADTSSLPYLISYVVQYKDKNVSVLDEIPPVSIELMKTLSLVREDGQETPMTEEGTRIYAGLAKQEPEVRISGGNAVKPKRGRPASRGDKAQSRASSAGAGRVLLPPLEPERKEYMKQHTMNLKEQRYTDYSLWVQVGICLHNIHPDLLDVFLDFSSQDESKYNEAECIHKWNGFTLRNDGDRLGEGTLRYWSREDDEDEYRHIESTNVDRLLMMACSGTEHDVACVIHAKYRDNYICSDFGKNVWYRWAGHIWMETDRGIDLQLKLSKDIACMFLKKENAIGHDMLNRGLIHCTGSDGKQDCGMCDYCDMEKKRLGLNAMYVKLKTTRFKDNVMKECRELFFDEKFTKKVDSNKDIIAFNNGILDLITFEFRDGKPEDYMSFTTGIDYDPEKPYYEYEAWADVNRFIQQVLPDPEVREYFMKHLSTNLIGGNPAQKFHILTGSGSNGKSMITNLAATALGDYACTVPITLFTQKRGSSSSANPEVIRLKGRRMVTMQEPDESVALNTGLMKLVSSGEKMYARDLFKSGVEFEIQAKFHLACNDKPKINTTDGGTWRRLMVINFLSKFVAKPSEVNEFPMDETIQHKVVSVQWATPFLNYLVTILKEGSGYRKLEAPPKVMEYTSEYRNDTDGVAKFIADKLIPVVEGDEIVPVDKTYLRRVFKQWKDENDQKALSASDMEKRVEAKFGAFHRGGWTTFRID</sequence>
<dbReference type="Pfam" id="PF08707">
    <property type="entry name" value="PriCT_2"/>
    <property type="match status" value="1"/>
</dbReference>
<organism evidence="6">
    <name type="scientific">viral metagenome</name>
    <dbReference type="NCBI Taxonomy" id="1070528"/>
    <lineage>
        <taxon>unclassified sequences</taxon>
        <taxon>metagenomes</taxon>
        <taxon>organismal metagenomes</taxon>
    </lineage>
</organism>
<reference evidence="6" key="1">
    <citation type="journal article" date="2020" name="Nature">
        <title>Giant virus diversity and host interactions through global metagenomics.</title>
        <authorList>
            <person name="Schulz F."/>
            <person name="Roux S."/>
            <person name="Paez-Espino D."/>
            <person name="Jungbluth S."/>
            <person name="Walsh D.A."/>
            <person name="Denef V.J."/>
            <person name="McMahon K.D."/>
            <person name="Konstantinidis K.T."/>
            <person name="Eloe-Fadrosh E.A."/>
            <person name="Kyrpides N.C."/>
            <person name="Woyke T."/>
        </authorList>
    </citation>
    <scope>NUCLEOTIDE SEQUENCE</scope>
    <source>
        <strain evidence="6">GVMAG-S-1101164-164</strain>
    </source>
</reference>
<dbReference type="SMART" id="SM00885">
    <property type="entry name" value="D5_N"/>
    <property type="match status" value="1"/>
</dbReference>
<dbReference type="InterPro" id="IPR051620">
    <property type="entry name" value="ORF904-like_C"/>
</dbReference>
<keyword evidence="2" id="KW-0378">Hydrolase</keyword>
<dbReference type="InterPro" id="IPR006500">
    <property type="entry name" value="Helicase_put_C_phage/plasmid"/>
</dbReference>
<dbReference type="AlphaFoldDB" id="A0A6C0JYF9"/>
<accession>A0A6C0JYF9</accession>
<feature type="domain" description="SF3 helicase" evidence="5">
    <location>
        <begin position="607"/>
        <end position="768"/>
    </location>
</feature>
<dbReference type="GO" id="GO:0016817">
    <property type="term" value="F:hydrolase activity, acting on acid anhydrides"/>
    <property type="evidence" value="ECO:0007669"/>
    <property type="project" value="InterPro"/>
</dbReference>
<dbReference type="PANTHER" id="PTHR35372">
    <property type="entry name" value="ATP BINDING PROTEIN-RELATED"/>
    <property type="match status" value="1"/>
</dbReference>
<proteinExistence type="predicted"/>
<dbReference type="Pfam" id="PF23162">
    <property type="entry name" value="AEP_C962R"/>
    <property type="match status" value="1"/>
</dbReference>
<dbReference type="InterPro" id="IPR027417">
    <property type="entry name" value="P-loop_NTPase"/>
</dbReference>
<feature type="region of interest" description="Disordered" evidence="4">
    <location>
        <begin position="261"/>
        <end position="291"/>
    </location>
</feature>
<name>A0A6C0JYF9_9ZZZZ</name>
<dbReference type="Gene3D" id="3.40.50.300">
    <property type="entry name" value="P-loop containing nucleotide triphosphate hydrolases"/>
    <property type="match status" value="1"/>
</dbReference>
<evidence type="ECO:0000256" key="2">
    <source>
        <dbReference type="ARBA" id="ARBA00022801"/>
    </source>
</evidence>
<dbReference type="InterPro" id="IPR014015">
    <property type="entry name" value="Helicase_SF3_DNA-vir"/>
</dbReference>
<dbReference type="PANTHER" id="PTHR35372:SF2">
    <property type="entry name" value="SF3 HELICASE DOMAIN-CONTAINING PROTEIN"/>
    <property type="match status" value="1"/>
</dbReference>
<protein>
    <recommendedName>
        <fullName evidence="5">SF3 helicase domain-containing protein</fullName>
    </recommendedName>
</protein>
<evidence type="ECO:0000259" key="5">
    <source>
        <dbReference type="PROSITE" id="PS51206"/>
    </source>
</evidence>
<evidence type="ECO:0000256" key="4">
    <source>
        <dbReference type="SAM" id="MobiDB-lite"/>
    </source>
</evidence>
<dbReference type="InterPro" id="IPR014818">
    <property type="entry name" value="Phage/plasmid_primase_P4_C"/>
</dbReference>
<dbReference type="EMBL" id="MN740746">
    <property type="protein sequence ID" value="QHU09866.1"/>
    <property type="molecule type" value="Genomic_DNA"/>
</dbReference>
<dbReference type="Pfam" id="PF08706">
    <property type="entry name" value="D5_N"/>
    <property type="match status" value="1"/>
</dbReference>
<dbReference type="NCBIfam" id="TIGR01613">
    <property type="entry name" value="primase_Cterm"/>
    <property type="match status" value="1"/>
</dbReference>
<evidence type="ECO:0000313" key="6">
    <source>
        <dbReference type="EMBL" id="QHU09866.1"/>
    </source>
</evidence>
<evidence type="ECO:0000256" key="1">
    <source>
        <dbReference type="ARBA" id="ARBA00022741"/>
    </source>
</evidence>
<dbReference type="PROSITE" id="PS51206">
    <property type="entry name" value="SF3_HELICASE_1"/>
    <property type="match status" value="1"/>
</dbReference>
<evidence type="ECO:0000256" key="3">
    <source>
        <dbReference type="ARBA" id="ARBA00022840"/>
    </source>
</evidence>